<dbReference type="GO" id="GO:0006281">
    <property type="term" value="P:DNA repair"/>
    <property type="evidence" value="ECO:0007669"/>
    <property type="project" value="InterPro"/>
</dbReference>
<accession>A0A3P8H013</accession>
<dbReference type="EMBL" id="UZAN01069663">
    <property type="protein sequence ID" value="VDP94792.1"/>
    <property type="molecule type" value="Genomic_DNA"/>
</dbReference>
<keyword evidence="2" id="KW-0436">Ligase</keyword>
<dbReference type="PROSITE" id="PS00697">
    <property type="entry name" value="DNA_LIGASE_A1"/>
    <property type="match status" value="1"/>
</dbReference>
<dbReference type="Proteomes" id="UP000272942">
    <property type="component" value="Unassembled WGS sequence"/>
</dbReference>
<comment type="similarity">
    <text evidence="1">Belongs to the ATP-dependent DNA ligase family.</text>
</comment>
<dbReference type="GO" id="GO:0003910">
    <property type="term" value="F:DNA ligase (ATP) activity"/>
    <property type="evidence" value="ECO:0007669"/>
    <property type="project" value="InterPro"/>
</dbReference>
<evidence type="ECO:0000313" key="5">
    <source>
        <dbReference type="Proteomes" id="UP000272942"/>
    </source>
</evidence>
<evidence type="ECO:0000259" key="3">
    <source>
        <dbReference type="Pfam" id="PF01068"/>
    </source>
</evidence>
<organism evidence="4 5">
    <name type="scientific">Echinostoma caproni</name>
    <dbReference type="NCBI Taxonomy" id="27848"/>
    <lineage>
        <taxon>Eukaryota</taxon>
        <taxon>Metazoa</taxon>
        <taxon>Spiralia</taxon>
        <taxon>Lophotrochozoa</taxon>
        <taxon>Platyhelminthes</taxon>
        <taxon>Trematoda</taxon>
        <taxon>Digenea</taxon>
        <taxon>Plagiorchiida</taxon>
        <taxon>Echinostomata</taxon>
        <taxon>Echinostomatoidea</taxon>
        <taxon>Echinostomatidae</taxon>
        <taxon>Echinostoma</taxon>
    </lineage>
</organism>
<dbReference type="OrthoDB" id="206088at2759"/>
<dbReference type="SUPFAM" id="SSF56091">
    <property type="entry name" value="DNA ligase/mRNA capping enzyme, catalytic domain"/>
    <property type="match status" value="1"/>
</dbReference>
<reference evidence="4 5" key="1">
    <citation type="submission" date="2018-11" db="EMBL/GenBank/DDBJ databases">
        <authorList>
            <consortium name="Pathogen Informatics"/>
        </authorList>
    </citation>
    <scope>NUCLEOTIDE SEQUENCE [LARGE SCALE GENOMIC DNA]</scope>
    <source>
        <strain evidence="4 5">Egypt</strain>
    </source>
</reference>
<dbReference type="Gene3D" id="3.30.470.30">
    <property type="entry name" value="DNA ligase/mRNA capping enzyme"/>
    <property type="match status" value="1"/>
</dbReference>
<dbReference type="GO" id="GO:0006310">
    <property type="term" value="P:DNA recombination"/>
    <property type="evidence" value="ECO:0007669"/>
    <property type="project" value="InterPro"/>
</dbReference>
<dbReference type="InterPro" id="IPR016059">
    <property type="entry name" value="DNA_ligase_ATP-dep_CS"/>
</dbReference>
<name>A0A3P8H013_9TREM</name>
<proteinExistence type="inferred from homology"/>
<dbReference type="InterPro" id="IPR012310">
    <property type="entry name" value="DNA_ligase_ATP-dep_cent"/>
</dbReference>
<gene>
    <name evidence="4" type="ORF">ECPE_LOCUS17498</name>
</gene>
<evidence type="ECO:0000256" key="2">
    <source>
        <dbReference type="ARBA" id="ARBA00022598"/>
    </source>
</evidence>
<dbReference type="GO" id="GO:1903461">
    <property type="term" value="P:Okazaki fragment processing involved in mitotic DNA replication"/>
    <property type="evidence" value="ECO:0007669"/>
    <property type="project" value="TreeGrafter"/>
</dbReference>
<dbReference type="PANTHER" id="PTHR45674">
    <property type="entry name" value="DNA LIGASE 1/3 FAMILY MEMBER"/>
    <property type="match status" value="1"/>
</dbReference>
<evidence type="ECO:0000256" key="1">
    <source>
        <dbReference type="ARBA" id="ARBA00007572"/>
    </source>
</evidence>
<dbReference type="InterPro" id="IPR050191">
    <property type="entry name" value="ATP-dep_DNA_ligase"/>
</dbReference>
<dbReference type="PANTHER" id="PTHR45674:SF4">
    <property type="entry name" value="DNA LIGASE 1"/>
    <property type="match status" value="1"/>
</dbReference>
<evidence type="ECO:0000313" key="4">
    <source>
        <dbReference type="EMBL" id="VDP94792.1"/>
    </source>
</evidence>
<dbReference type="Pfam" id="PF01068">
    <property type="entry name" value="DNA_ligase_A_M"/>
    <property type="match status" value="1"/>
</dbReference>
<dbReference type="GO" id="GO:0005524">
    <property type="term" value="F:ATP binding"/>
    <property type="evidence" value="ECO:0007669"/>
    <property type="project" value="InterPro"/>
</dbReference>
<feature type="domain" description="ATP-dependent DNA ligase family profile" evidence="3">
    <location>
        <begin position="27"/>
        <end position="63"/>
    </location>
</feature>
<dbReference type="GO" id="GO:0005739">
    <property type="term" value="C:mitochondrion"/>
    <property type="evidence" value="ECO:0007669"/>
    <property type="project" value="TreeGrafter"/>
</dbReference>
<dbReference type="GO" id="GO:0005634">
    <property type="term" value="C:nucleus"/>
    <property type="evidence" value="ECO:0007669"/>
    <property type="project" value="TreeGrafter"/>
</dbReference>
<protein>
    <recommendedName>
        <fullName evidence="3">ATP-dependent DNA ligase family profile domain-containing protein</fullName>
    </recommendedName>
</protein>
<dbReference type="AlphaFoldDB" id="A0A3P8H013"/>
<keyword evidence="5" id="KW-1185">Reference proteome</keyword>
<sequence>MVAGLLADGPDGLHHHCFITPGIPLKPMLAHPTRGVTDVFKRFDECDFTCEYKYDGERAQVRFLLSDRRSYPAGIVYAVFPLCLLFKQTSTERISN</sequence>